<organism evidence="2 3">
    <name type="scientific">Scleroderma citrinum Foug A</name>
    <dbReference type="NCBI Taxonomy" id="1036808"/>
    <lineage>
        <taxon>Eukaryota</taxon>
        <taxon>Fungi</taxon>
        <taxon>Dikarya</taxon>
        <taxon>Basidiomycota</taxon>
        <taxon>Agaricomycotina</taxon>
        <taxon>Agaricomycetes</taxon>
        <taxon>Agaricomycetidae</taxon>
        <taxon>Boletales</taxon>
        <taxon>Sclerodermatineae</taxon>
        <taxon>Sclerodermataceae</taxon>
        <taxon>Scleroderma</taxon>
    </lineage>
</organism>
<reference evidence="2 3" key="1">
    <citation type="submission" date="2014-04" db="EMBL/GenBank/DDBJ databases">
        <authorList>
            <consortium name="DOE Joint Genome Institute"/>
            <person name="Kuo A."/>
            <person name="Kohler A."/>
            <person name="Nagy L.G."/>
            <person name="Floudas D."/>
            <person name="Copeland A."/>
            <person name="Barry K.W."/>
            <person name="Cichocki N."/>
            <person name="Veneault-Fourrey C."/>
            <person name="LaButti K."/>
            <person name="Lindquist E.A."/>
            <person name="Lipzen A."/>
            <person name="Lundell T."/>
            <person name="Morin E."/>
            <person name="Murat C."/>
            <person name="Sun H."/>
            <person name="Tunlid A."/>
            <person name="Henrissat B."/>
            <person name="Grigoriev I.V."/>
            <person name="Hibbett D.S."/>
            <person name="Martin F."/>
            <person name="Nordberg H.P."/>
            <person name="Cantor M.N."/>
            <person name="Hua S.X."/>
        </authorList>
    </citation>
    <scope>NUCLEOTIDE SEQUENCE [LARGE SCALE GENOMIC DNA]</scope>
    <source>
        <strain evidence="2 3">Foug A</strain>
    </source>
</reference>
<protein>
    <submittedName>
        <fullName evidence="2">Uncharacterized protein</fullName>
    </submittedName>
</protein>
<dbReference type="STRING" id="1036808.A0A0C2Z5N6"/>
<name>A0A0C2Z5N6_9AGAM</name>
<evidence type="ECO:0000313" key="3">
    <source>
        <dbReference type="Proteomes" id="UP000053989"/>
    </source>
</evidence>
<gene>
    <name evidence="2" type="ORF">SCLCIDRAFT_10488</name>
</gene>
<accession>A0A0C2Z5N6</accession>
<dbReference type="EMBL" id="KN822102">
    <property type="protein sequence ID" value="KIM57293.1"/>
    <property type="molecule type" value="Genomic_DNA"/>
</dbReference>
<dbReference type="AlphaFoldDB" id="A0A0C2Z5N6"/>
<dbReference type="Proteomes" id="UP000053989">
    <property type="component" value="Unassembled WGS sequence"/>
</dbReference>
<dbReference type="HOGENOM" id="CLU_2238220_0_0_1"/>
<dbReference type="InParanoid" id="A0A0C2Z5N6"/>
<dbReference type="OrthoDB" id="2665362at2759"/>
<keyword evidence="3" id="KW-1185">Reference proteome</keyword>
<reference evidence="3" key="2">
    <citation type="submission" date="2015-01" db="EMBL/GenBank/DDBJ databases">
        <title>Evolutionary Origins and Diversification of the Mycorrhizal Mutualists.</title>
        <authorList>
            <consortium name="DOE Joint Genome Institute"/>
            <consortium name="Mycorrhizal Genomics Consortium"/>
            <person name="Kohler A."/>
            <person name="Kuo A."/>
            <person name="Nagy L.G."/>
            <person name="Floudas D."/>
            <person name="Copeland A."/>
            <person name="Barry K.W."/>
            <person name="Cichocki N."/>
            <person name="Veneault-Fourrey C."/>
            <person name="LaButti K."/>
            <person name="Lindquist E.A."/>
            <person name="Lipzen A."/>
            <person name="Lundell T."/>
            <person name="Morin E."/>
            <person name="Murat C."/>
            <person name="Riley R."/>
            <person name="Ohm R."/>
            <person name="Sun H."/>
            <person name="Tunlid A."/>
            <person name="Henrissat B."/>
            <person name="Grigoriev I.V."/>
            <person name="Hibbett D.S."/>
            <person name="Martin F."/>
        </authorList>
    </citation>
    <scope>NUCLEOTIDE SEQUENCE [LARGE SCALE GENOMIC DNA]</scope>
    <source>
        <strain evidence="3">Foug A</strain>
    </source>
</reference>
<feature type="region of interest" description="Disordered" evidence="1">
    <location>
        <begin position="1"/>
        <end position="35"/>
    </location>
</feature>
<sequence length="105" mass="12117">MEDDNVINDDPPRRTHRSRRARDEPPPPNQIGHYGPVWKDCLEEAKAECRAVHALSNPWPKLKIDSDSLADSLTTVVMEWTQHGVRVEPGCWPEKKEAMTQMRLF</sequence>
<evidence type="ECO:0000256" key="1">
    <source>
        <dbReference type="SAM" id="MobiDB-lite"/>
    </source>
</evidence>
<proteinExistence type="predicted"/>
<evidence type="ECO:0000313" key="2">
    <source>
        <dbReference type="EMBL" id="KIM57293.1"/>
    </source>
</evidence>